<accession>A0ABD6ELP0</accession>
<protein>
    <recommendedName>
        <fullName evidence="3">Secreted protein</fullName>
    </recommendedName>
</protein>
<gene>
    <name evidence="1" type="ORF">AB6A40_007502</name>
</gene>
<name>A0ABD6ELP0_9BILA</name>
<evidence type="ECO:0008006" key="3">
    <source>
        <dbReference type="Google" id="ProtNLM"/>
    </source>
</evidence>
<keyword evidence="2" id="KW-1185">Reference proteome</keyword>
<reference evidence="1 2" key="1">
    <citation type="submission" date="2024-08" db="EMBL/GenBank/DDBJ databases">
        <title>Gnathostoma spinigerum genome.</title>
        <authorList>
            <person name="Gonzalez-Bertolin B."/>
            <person name="Monzon S."/>
            <person name="Zaballos A."/>
            <person name="Jimenez P."/>
            <person name="Dekumyoy P."/>
            <person name="Varona S."/>
            <person name="Cuesta I."/>
            <person name="Sumanam S."/>
            <person name="Adisakwattana P."/>
            <person name="Gasser R.B."/>
            <person name="Hernandez-Gonzalez A."/>
            <person name="Young N.D."/>
            <person name="Perteguer M.J."/>
        </authorList>
    </citation>
    <scope>NUCLEOTIDE SEQUENCE [LARGE SCALE GENOMIC DNA]</scope>
    <source>
        <strain evidence="1">AL3</strain>
        <tissue evidence="1">Liver</tissue>
    </source>
</reference>
<sequence length="75" mass="8149">MGGMWQLVCAAKCGPAAVKWCSCRFRITTVMCDSAGDGNQKTHCLVWQFVDPVAPCSRQPTPSGILFVSAVDRRT</sequence>
<organism evidence="1 2">
    <name type="scientific">Gnathostoma spinigerum</name>
    <dbReference type="NCBI Taxonomy" id="75299"/>
    <lineage>
        <taxon>Eukaryota</taxon>
        <taxon>Metazoa</taxon>
        <taxon>Ecdysozoa</taxon>
        <taxon>Nematoda</taxon>
        <taxon>Chromadorea</taxon>
        <taxon>Rhabditida</taxon>
        <taxon>Spirurina</taxon>
        <taxon>Gnathostomatomorpha</taxon>
        <taxon>Gnathostomatoidea</taxon>
        <taxon>Gnathostomatidae</taxon>
        <taxon>Gnathostoma</taxon>
    </lineage>
</organism>
<proteinExistence type="predicted"/>
<dbReference type="AlphaFoldDB" id="A0ABD6ELP0"/>
<evidence type="ECO:0000313" key="2">
    <source>
        <dbReference type="Proteomes" id="UP001608902"/>
    </source>
</evidence>
<evidence type="ECO:0000313" key="1">
    <source>
        <dbReference type="EMBL" id="MFH4980793.1"/>
    </source>
</evidence>
<comment type="caution">
    <text evidence="1">The sequence shown here is derived from an EMBL/GenBank/DDBJ whole genome shotgun (WGS) entry which is preliminary data.</text>
</comment>
<dbReference type="Proteomes" id="UP001608902">
    <property type="component" value="Unassembled WGS sequence"/>
</dbReference>
<dbReference type="EMBL" id="JBGFUD010006093">
    <property type="protein sequence ID" value="MFH4980793.1"/>
    <property type="molecule type" value="Genomic_DNA"/>
</dbReference>